<feature type="domain" description="Thioredoxin" evidence="3">
    <location>
        <begin position="19"/>
        <end position="176"/>
    </location>
</feature>
<dbReference type="InterPro" id="IPR012336">
    <property type="entry name" value="Thioredoxin-like_fold"/>
</dbReference>
<comment type="function">
    <text evidence="1">May be required for disulfide bond formation in some proteins.</text>
</comment>
<dbReference type="Gene3D" id="3.40.30.10">
    <property type="entry name" value="Glutaredoxin"/>
    <property type="match status" value="1"/>
</dbReference>
<evidence type="ECO:0000313" key="4">
    <source>
        <dbReference type="EMBL" id="MBD1545325.1"/>
    </source>
</evidence>
<feature type="signal peptide" evidence="2">
    <location>
        <begin position="1"/>
        <end position="21"/>
    </location>
</feature>
<protein>
    <submittedName>
        <fullName evidence="4">Thioredoxin fold domain-containing protein</fullName>
    </submittedName>
</protein>
<evidence type="ECO:0000256" key="1">
    <source>
        <dbReference type="ARBA" id="ARBA00003565"/>
    </source>
</evidence>
<dbReference type="Pfam" id="PF13098">
    <property type="entry name" value="Thioredoxin_2"/>
    <property type="match status" value="1"/>
</dbReference>
<feature type="chain" id="PRO_5037621604" evidence="2">
    <location>
        <begin position="22"/>
        <end position="203"/>
    </location>
</feature>
<sequence length="203" mass="23050">MRILTSFFAIAGLLFATGASASDRLPEPKLGDNGLHIQDWFYEGFLELEDDLATAADEGKDLLIIVEQPGCPYCREMHQVNLRIPQIVDYMKANYLVEQLDMRGSREVTDMDGTAMEERALVRKWGVTFTPTLIFIPKEAIDGSGNAKERAVIVMPGYFKPFHFDTMMHFIAEDAYENGGDFQRYLDDRAARLRAEGKDVDIW</sequence>
<evidence type="ECO:0000256" key="2">
    <source>
        <dbReference type="SAM" id="SignalP"/>
    </source>
</evidence>
<dbReference type="RefSeq" id="WP_190289987.1">
    <property type="nucleotide sequence ID" value="NZ_JABFCZ010000003.1"/>
</dbReference>
<gene>
    <name evidence="4" type="ORF">HK439_03555</name>
</gene>
<accession>A0A926NWC9</accession>
<reference evidence="4" key="1">
    <citation type="submission" date="2020-05" db="EMBL/GenBank/DDBJ databases">
        <title>Identification of trans-AT polyketide cluster in two marine bacteria, producers of a novel glutaramide-containing polyketide sesbanimide D and analogs.</title>
        <authorList>
            <person name="Kacar D."/>
            <person name="Rodriguez P."/>
            <person name="Canedo L."/>
            <person name="Gonzalez E."/>
            <person name="Galan B."/>
            <person name="De La Calle F."/>
            <person name="Garcia J.L."/>
        </authorList>
    </citation>
    <scope>NUCLEOTIDE SEQUENCE</scope>
    <source>
        <strain evidence="4">PHM038</strain>
    </source>
</reference>
<dbReference type="Proteomes" id="UP000598467">
    <property type="component" value="Unassembled WGS sequence"/>
</dbReference>
<evidence type="ECO:0000313" key="5">
    <source>
        <dbReference type="Proteomes" id="UP000598467"/>
    </source>
</evidence>
<dbReference type="InterPro" id="IPR041737">
    <property type="entry name" value="SoxW"/>
</dbReference>
<organism evidence="4 5">
    <name type="scientific">Roseibium aggregatum</name>
    <dbReference type="NCBI Taxonomy" id="187304"/>
    <lineage>
        <taxon>Bacteria</taxon>
        <taxon>Pseudomonadati</taxon>
        <taxon>Pseudomonadota</taxon>
        <taxon>Alphaproteobacteria</taxon>
        <taxon>Hyphomicrobiales</taxon>
        <taxon>Stappiaceae</taxon>
        <taxon>Roseibium</taxon>
    </lineage>
</organism>
<dbReference type="InterPro" id="IPR013766">
    <property type="entry name" value="Thioredoxin_domain"/>
</dbReference>
<dbReference type="AlphaFoldDB" id="A0A926NWC9"/>
<dbReference type="SUPFAM" id="SSF52833">
    <property type="entry name" value="Thioredoxin-like"/>
    <property type="match status" value="1"/>
</dbReference>
<evidence type="ECO:0000259" key="3">
    <source>
        <dbReference type="PROSITE" id="PS51352"/>
    </source>
</evidence>
<name>A0A926NWC9_9HYPH</name>
<dbReference type="EMBL" id="JABFCZ010000003">
    <property type="protein sequence ID" value="MBD1545325.1"/>
    <property type="molecule type" value="Genomic_DNA"/>
</dbReference>
<dbReference type="PROSITE" id="PS51352">
    <property type="entry name" value="THIOREDOXIN_2"/>
    <property type="match status" value="1"/>
</dbReference>
<dbReference type="InterPro" id="IPR036249">
    <property type="entry name" value="Thioredoxin-like_sf"/>
</dbReference>
<keyword evidence="2" id="KW-0732">Signal</keyword>
<proteinExistence type="predicted"/>
<comment type="caution">
    <text evidence="4">The sequence shown here is derived from an EMBL/GenBank/DDBJ whole genome shotgun (WGS) entry which is preliminary data.</text>
</comment>
<dbReference type="CDD" id="cd02951">
    <property type="entry name" value="SoxW"/>
    <property type="match status" value="1"/>
</dbReference>